<dbReference type="KEGG" id="adz:ADFLV_1447"/>
<evidence type="ECO:0008006" key="3">
    <source>
        <dbReference type="Google" id="ProtNLM"/>
    </source>
</evidence>
<accession>A0AAE7BGC2</accession>
<dbReference type="AlphaFoldDB" id="A0AAE7BGC2"/>
<dbReference type="EMBL" id="CP053835">
    <property type="protein sequence ID" value="QKF77472.1"/>
    <property type="molecule type" value="Genomic_DNA"/>
</dbReference>
<protein>
    <recommendedName>
        <fullName evidence="3">Relaxase</fullName>
    </recommendedName>
</protein>
<dbReference type="RefSeq" id="WP_129011483.1">
    <property type="nucleotide sequence ID" value="NZ_CP053835.1"/>
</dbReference>
<evidence type="ECO:0000313" key="1">
    <source>
        <dbReference type="EMBL" id="QKF77472.1"/>
    </source>
</evidence>
<dbReference type="Proteomes" id="UP000503313">
    <property type="component" value="Chromosome"/>
</dbReference>
<organism evidence="1 2">
    <name type="scientific">Arcobacter defluvii</name>
    <dbReference type="NCBI Taxonomy" id="873191"/>
    <lineage>
        <taxon>Bacteria</taxon>
        <taxon>Pseudomonadati</taxon>
        <taxon>Campylobacterota</taxon>
        <taxon>Epsilonproteobacteria</taxon>
        <taxon>Campylobacterales</taxon>
        <taxon>Arcobacteraceae</taxon>
        <taxon>Arcobacter</taxon>
    </lineage>
</organism>
<gene>
    <name evidence="1" type="ORF">ADFLV_1447</name>
</gene>
<keyword evidence="2" id="KW-1185">Reference proteome</keyword>
<reference evidence="1 2" key="1">
    <citation type="submission" date="2020-05" db="EMBL/GenBank/DDBJ databases">
        <title>Complete genome sequencing of Campylobacter and Arcobacter type strains.</title>
        <authorList>
            <person name="Miller W.G."/>
            <person name="Yee E."/>
        </authorList>
    </citation>
    <scope>NUCLEOTIDE SEQUENCE [LARGE SCALE GENOMIC DNA]</scope>
    <source>
        <strain evidence="1 2">LMG 25694</strain>
    </source>
</reference>
<sequence>MLARISRAKEGFADYLISGARKDSIYTRDQKDKTITLYGNLQTFKQTEKYLNKYKNYESNYIHITLSFSQEDVKKLNEIDDEQKRDELFKELALIYIKHHTSGYNLENEVIAYSEAHMPKIQINEKNRQRFPHIHIAIAKYNPLDDTQLRTTFFNNSFLDDVLQSYVCKKYGFEIPRKDEDENDETDTKEKIQNKNILEDKIRSKIAITRANWIELLKDIKTADELLYFLQNDLKFEENRDFKIAGSKTYKYIKILNLQERNKKSNSLNLNGKDFSRFILKDDKNRTFPRHKSKKELEDILLSYYETRIENIYERKSKKSKEKLNNIYESENYKIKSNKNIQNSFKYLSYQQKLFIEHYDYLIKDKLEGYYVKKENNEVIVSNFSKNIQIIDKGEEIVSVKNRTNIEEQVKIMIQIALAKDWKLENIEPYGDEDFINEANRQIADLILKKNQIKNSNVEIKRVKSPLQQQKVNLQNEDLNPKINLQELKEKLDVNFLLEYVKENYKLDISNFSITDDNKIDNLKNKQKPKNVIDFLQKELNLSTKEAIEVCMEIYENSVVYSSKIEENSEHRKKRNNDR</sequence>
<evidence type="ECO:0000313" key="2">
    <source>
        <dbReference type="Proteomes" id="UP000503313"/>
    </source>
</evidence>
<proteinExistence type="predicted"/>
<name>A0AAE7BGC2_9BACT</name>